<gene>
    <name evidence="1" type="ORF">AMEX_G14132</name>
</gene>
<evidence type="ECO:0000313" key="1">
    <source>
        <dbReference type="EMBL" id="KAG9271241.1"/>
    </source>
</evidence>
<dbReference type="AlphaFoldDB" id="A0A8T2LR23"/>
<organism evidence="1 2">
    <name type="scientific">Astyanax mexicanus</name>
    <name type="common">Blind cave fish</name>
    <name type="synonym">Astyanax fasciatus mexicanus</name>
    <dbReference type="NCBI Taxonomy" id="7994"/>
    <lineage>
        <taxon>Eukaryota</taxon>
        <taxon>Metazoa</taxon>
        <taxon>Chordata</taxon>
        <taxon>Craniata</taxon>
        <taxon>Vertebrata</taxon>
        <taxon>Euteleostomi</taxon>
        <taxon>Actinopterygii</taxon>
        <taxon>Neopterygii</taxon>
        <taxon>Teleostei</taxon>
        <taxon>Ostariophysi</taxon>
        <taxon>Characiformes</taxon>
        <taxon>Characoidei</taxon>
        <taxon>Acestrorhamphidae</taxon>
        <taxon>Acestrorhamphinae</taxon>
        <taxon>Astyanax</taxon>
    </lineage>
</organism>
<accession>A0A8T2LR23</accession>
<protein>
    <submittedName>
        <fullName evidence="1">Uncharacterized protein</fullName>
    </submittedName>
</protein>
<proteinExistence type="predicted"/>
<dbReference type="EMBL" id="JAICCE010000011">
    <property type="protein sequence ID" value="KAG9271241.1"/>
    <property type="molecule type" value="Genomic_DNA"/>
</dbReference>
<reference evidence="1 2" key="1">
    <citation type="submission" date="2021-07" db="EMBL/GenBank/DDBJ databases">
        <authorList>
            <person name="Imarazene B."/>
            <person name="Zahm M."/>
            <person name="Klopp C."/>
            <person name="Cabau C."/>
            <person name="Beille S."/>
            <person name="Jouanno E."/>
            <person name="Castinel A."/>
            <person name="Lluch J."/>
            <person name="Gil L."/>
            <person name="Kuchtly C."/>
            <person name="Lopez Roques C."/>
            <person name="Donnadieu C."/>
            <person name="Parrinello H."/>
            <person name="Journot L."/>
            <person name="Du K."/>
            <person name="Schartl M."/>
            <person name="Retaux S."/>
            <person name="Guiguen Y."/>
        </authorList>
    </citation>
    <scope>NUCLEOTIDE SEQUENCE [LARGE SCALE GENOMIC DNA]</scope>
    <source>
        <strain evidence="1">Pach_M1</strain>
        <tissue evidence="1">Testis</tissue>
    </source>
</reference>
<evidence type="ECO:0000313" key="2">
    <source>
        <dbReference type="Proteomes" id="UP000752171"/>
    </source>
</evidence>
<sequence length="100" mass="10875">MKDRGTAGLLLMKDKAGSVPGRQGIIRYRHNLRDSTALCCGIIRGQDNSYHSSILNHPRGGMADTDRDRTIDQVKSNSSTGTYTGTPLPPQIPFLFSASI</sequence>
<comment type="caution">
    <text evidence="1">The sequence shown here is derived from an EMBL/GenBank/DDBJ whole genome shotgun (WGS) entry which is preliminary data.</text>
</comment>
<dbReference type="Proteomes" id="UP000752171">
    <property type="component" value="Unassembled WGS sequence"/>
</dbReference>
<name>A0A8T2LR23_ASTMX</name>